<dbReference type="Pfam" id="PF00153">
    <property type="entry name" value="Mito_carr"/>
    <property type="match status" value="3"/>
</dbReference>
<dbReference type="InterPro" id="IPR033179">
    <property type="entry name" value="PSD_type2_pro"/>
</dbReference>
<evidence type="ECO:0000256" key="11">
    <source>
        <dbReference type="ARBA" id="ARBA00023209"/>
    </source>
</evidence>
<keyword evidence="11 15" id="KW-0594">Phospholipid biosynthesis</keyword>
<reference evidence="20 21" key="1">
    <citation type="submission" date="2022-09" db="EMBL/GenBank/DDBJ databases">
        <authorList>
            <person name="Palmer J.M."/>
        </authorList>
    </citation>
    <scope>NUCLEOTIDE SEQUENCE [LARGE SCALE GENOMIC DNA]</scope>
    <source>
        <strain evidence="20 21">DSM 7382</strain>
    </source>
</reference>
<keyword evidence="4 16" id="KW-0812">Transmembrane</keyword>
<feature type="repeat" description="Solcar" evidence="16">
    <location>
        <begin position="1190"/>
        <end position="1303"/>
    </location>
</feature>
<evidence type="ECO:0000256" key="2">
    <source>
        <dbReference type="ARBA" id="ARBA00005189"/>
    </source>
</evidence>
<dbReference type="NCBIfam" id="TIGR00163">
    <property type="entry name" value="PS_decarb"/>
    <property type="match status" value="1"/>
</dbReference>
<dbReference type="Proteomes" id="UP001385951">
    <property type="component" value="Unassembled WGS sequence"/>
</dbReference>
<feature type="domain" description="C2" evidence="18">
    <location>
        <begin position="29"/>
        <end position="152"/>
    </location>
</feature>
<comment type="subunit">
    <text evidence="15">Heterodimer of a large membrane-associated beta subunit and a small pyruvoyl-containing alpha subunit.</text>
</comment>
<feature type="site" description="Cleavage (non-hydrolytic); by autocatalysis" evidence="15">
    <location>
        <begin position="1047"/>
        <end position="1048"/>
    </location>
</feature>
<feature type="region of interest" description="Disordered" evidence="17">
    <location>
        <begin position="208"/>
        <end position="354"/>
    </location>
</feature>
<feature type="compositionally biased region" description="Acidic residues" evidence="17">
    <location>
        <begin position="232"/>
        <end position="250"/>
    </location>
</feature>
<feature type="repeat" description="Solcar" evidence="16">
    <location>
        <begin position="1321"/>
        <end position="1428"/>
    </location>
</feature>
<keyword evidence="8 15" id="KW-0443">Lipid metabolism</keyword>
<name>A0AAW0FNM6_9APHY</name>
<evidence type="ECO:0000256" key="9">
    <source>
        <dbReference type="ARBA" id="ARBA00023136"/>
    </source>
</evidence>
<evidence type="ECO:0000256" key="3">
    <source>
        <dbReference type="ARBA" id="ARBA00022516"/>
    </source>
</evidence>
<feature type="active site" description="Charge relay system; for autoendoproteolytic cleavage activity" evidence="15">
    <location>
        <position position="1048"/>
    </location>
</feature>
<dbReference type="InterPro" id="IPR018108">
    <property type="entry name" value="MCP_transmembrane"/>
</dbReference>
<dbReference type="Gene3D" id="1.50.40.10">
    <property type="entry name" value="Mitochondrial carrier domain"/>
    <property type="match status" value="1"/>
</dbReference>
<dbReference type="CDD" id="cd04039">
    <property type="entry name" value="C2_PSD"/>
    <property type="match status" value="1"/>
</dbReference>
<feature type="compositionally biased region" description="Basic and acidic residues" evidence="17">
    <location>
        <begin position="1233"/>
        <end position="1245"/>
    </location>
</feature>
<keyword evidence="7" id="KW-1133">Transmembrane helix</keyword>
<dbReference type="PROSITE" id="PS50920">
    <property type="entry name" value="SOLCAR"/>
    <property type="match status" value="2"/>
</dbReference>
<dbReference type="SMART" id="SM00239">
    <property type="entry name" value="C2"/>
    <property type="match status" value="2"/>
</dbReference>
<dbReference type="SUPFAM" id="SSF49562">
    <property type="entry name" value="C2 domain (Calcium/lipid-binding domain, CaLB)"/>
    <property type="match status" value="2"/>
</dbReference>
<feature type="domain" description="EF-hand" evidence="19">
    <location>
        <begin position="518"/>
        <end position="553"/>
    </location>
</feature>
<comment type="cofactor">
    <cofactor evidence="15">
        <name>pyruvate</name>
        <dbReference type="ChEBI" id="CHEBI:15361"/>
    </cofactor>
    <text evidence="15">Binds 1 pyruvoyl group covalently per subunit.</text>
</comment>
<comment type="similarity">
    <text evidence="15">Belongs to the phosphatidylserine decarboxylase family. PSD-B subfamily. Eukaryotic type II sub-subfamily.</text>
</comment>
<comment type="function">
    <text evidence="15">Catalyzes the formation of phosphatidylethanolamine (PtdEtn) from phosphatidylserine (PtdSer). Plays a central role in phospholipid metabolism and in the interorganelle trafficking of phosphatidylserine.</text>
</comment>
<dbReference type="SUPFAM" id="SSF103506">
    <property type="entry name" value="Mitochondrial carrier"/>
    <property type="match status" value="1"/>
</dbReference>
<dbReference type="GO" id="GO:0016540">
    <property type="term" value="P:protein autoprocessing"/>
    <property type="evidence" value="ECO:0007669"/>
    <property type="project" value="UniProtKB-UniRule"/>
</dbReference>
<evidence type="ECO:0000259" key="19">
    <source>
        <dbReference type="PROSITE" id="PS50222"/>
    </source>
</evidence>
<dbReference type="PROSITE" id="PS00018">
    <property type="entry name" value="EF_HAND_1"/>
    <property type="match status" value="1"/>
</dbReference>
<keyword evidence="9 15" id="KW-0472">Membrane</keyword>
<feature type="region of interest" description="Disordered" evidence="17">
    <location>
        <begin position="626"/>
        <end position="662"/>
    </location>
</feature>
<evidence type="ECO:0000259" key="18">
    <source>
        <dbReference type="PROSITE" id="PS50004"/>
    </source>
</evidence>
<dbReference type="HAMAP" id="MF_00663">
    <property type="entry name" value="PS_decarb_PSD_B_type2"/>
    <property type="match status" value="1"/>
</dbReference>
<feature type="chain" id="PRO_5043064556" description="Phosphatidylserine decarboxylase 2 beta chain" evidence="15">
    <location>
        <begin position="1"/>
        <end position="1047"/>
    </location>
</feature>
<feature type="domain" description="C2" evidence="18">
    <location>
        <begin position="351"/>
        <end position="469"/>
    </location>
</feature>
<evidence type="ECO:0000313" key="20">
    <source>
        <dbReference type="EMBL" id="KAK7682588.1"/>
    </source>
</evidence>
<sequence>MKKSFGKPKALKIKSAIKSAARLPAKVTGGSSSRNNFSPLAGENPIVVLKVQVLSCKDLFAKDRNGYSDPFVVVSVLGTRHSTPVIKRTLNPIYAAKDATFEFPIYLSTADKLGVIEAVIWDKDVLGKEYLGEVSIPLEDWFRDDNALDFNDSNNKPLNLNVVSTRIGAQATGTAQVKLGFVHPPNISSLMEFSEVYSQLVKISRPSVVSAPPTEGIGTIRSHEGGPRFEDDGLSSDDGESETEDEEDDIVQPVPVPATESSTTPLASPLTPTPASQVKTPTGPKPPSPFSIPKLFPRKASSTRSSSIDSTMAAVNNIPSAPPSPLPQSVSTPVTAAPEKRKRMRRRRKGGDDGYHFNTENDILGIVMLEVRGAKDLPKIRNLTRIGWDMDPFVVISFGKKVFRTRVIRHSLDPTWDEKLLFHVRRYETSFKVNFSILDWDKLSGNDHVGDVSFDVAELLANAPQKDPVTGLYPEINDDDHNGMKDFTLPLATNNSPWETKHSPQISFRAKYQPYDALRQRFWRQVLKEYDTDDNRFLSRLELTTMLDSLNSTLSHSTIDTFFTRRNKHPQTDSLTFEEAIMCLEEELIKPNSEKKRINFDDMSADSSVPLTPAIPVSNADRPFGLNLDKLDFSGPPHNQPSPESDPLQKTSQPQPYTTEPSQQLLTDAAAPIQPARLGQIDRQASAASSDIEESSSGSSSPAHENFERVINIKNCPLCHRPRLSSKAEVDIVTHLAVCASQDWARMDRMLVDSYVTASQAQRKWYTKVLHKVSAGDYKLGANSANIIVQNRITGKLEEEKMQSYVRLGIRLLYKGWKSSIESSRAKKLLKSMSIKQGIKYDSPESARDIPAFIDFHNLDVTEIRDPLDSFKTFNEFFYRKLKVDARPVEQPENPYRLVSGADCRLMAFQTIDDATKLWIKGREFSLARLFGDAYKSEASRYNGGALCIFRLAPQDYHRFHCPVDGKIGPMTFVPGEYYTVNPQAIRTALDVYGENARKIVPIDSPQFGRVMCVCVGAMMVGSIKTTVSEGQEVKRGDEFGYFAFGGSTIVVVFEPNVVEWDEDLVINGKACLETLVRVGMGLGRSLRAPAKTRIQASTNVKGDKNKLSMLSVILQILKEEGIPGLYKGFGATMLNTFSMRTFTIPTKYTSGFNLPRTEYAYFFFYSFVRTSYIKRLTSKLPKGSKVPALSTAAELLLGAVAGALAQIFTIPVSVIATRQQIGPSSRSRKATPPKDIEKDDKVDRSSTSTPLEVPYDDSFLGVAKEIVEEEGVTDLWLGIKPGLVLTVNPAITYGMYERVKNVMLLAKQSASTAVGDNEKLSPWMTFFIGAMSKTLATVVTYPYIMAKVRIQARSADEEDAIEEHHPKPKPHGYHHDKYKHVGALDILARVWRKEGPVGWYQGMNAQITKAVISQALLFLSKEQFEQWALAIMVLLYRLQRAPSV</sequence>
<comment type="domain">
    <text evidence="15">The C2 domains have an essential, but non-catalytic function. They may facilitate interactions with other proteins and are required for lipid transport function.</text>
</comment>
<evidence type="ECO:0000256" key="10">
    <source>
        <dbReference type="ARBA" id="ARBA00023145"/>
    </source>
</evidence>
<dbReference type="GO" id="GO:0006646">
    <property type="term" value="P:phosphatidylethanolamine biosynthetic process"/>
    <property type="evidence" value="ECO:0007669"/>
    <property type="project" value="UniProtKB-UniRule"/>
</dbReference>
<keyword evidence="12 15" id="KW-0456">Lyase</keyword>
<feature type="chain" id="PRO_5043064557" description="Phosphatidylserine decarboxylase 2 alpha chain" evidence="15">
    <location>
        <begin position="1048"/>
        <end position="1445"/>
    </location>
</feature>
<feature type="compositionally biased region" description="Low complexity" evidence="17">
    <location>
        <begin position="685"/>
        <end position="704"/>
    </location>
</feature>
<dbReference type="PROSITE" id="PS50222">
    <property type="entry name" value="EF_HAND_2"/>
    <property type="match status" value="1"/>
</dbReference>
<proteinExistence type="inferred from homology"/>
<comment type="pathway">
    <text evidence="15">Phospholipid metabolism; phosphatidylethanolamine biosynthesis; phosphatidylethanolamine from CDP-diacylglycerol: step 2/2.</text>
</comment>
<dbReference type="InterPro" id="IPR018247">
    <property type="entry name" value="EF_Hand_1_Ca_BS"/>
</dbReference>
<dbReference type="GO" id="GO:0010008">
    <property type="term" value="C:endosome membrane"/>
    <property type="evidence" value="ECO:0007669"/>
    <property type="project" value="UniProtKB-SubCell"/>
</dbReference>
<feature type="region of interest" description="Disordered" evidence="17">
    <location>
        <begin position="1224"/>
        <end position="1251"/>
    </location>
</feature>
<dbReference type="InterPro" id="IPR023395">
    <property type="entry name" value="MCP_dom_sf"/>
</dbReference>
<dbReference type="PANTHER" id="PTHR10067:SF17">
    <property type="entry name" value="PHOSPHATIDYLSERINE DECARBOXYLASE PROENZYME 2"/>
    <property type="match status" value="1"/>
</dbReference>
<keyword evidence="14 15" id="KW-0670">Pyruvate</keyword>
<evidence type="ECO:0000256" key="8">
    <source>
        <dbReference type="ARBA" id="ARBA00023098"/>
    </source>
</evidence>
<keyword evidence="6" id="KW-0106">Calcium</keyword>
<dbReference type="GO" id="GO:0004609">
    <property type="term" value="F:phosphatidylserine decarboxylase activity"/>
    <property type="evidence" value="ECO:0007669"/>
    <property type="project" value="UniProtKB-UniRule"/>
</dbReference>
<feature type="active site" description="Charge relay system; for autoendoproteolytic cleavage activity" evidence="15">
    <location>
        <position position="903"/>
    </location>
</feature>
<comment type="catalytic activity">
    <reaction evidence="15">
        <text>a 1,2-diacyl-sn-glycero-3-phospho-L-serine + H(+) = a 1,2-diacyl-sn-glycero-3-phosphoethanolamine + CO2</text>
        <dbReference type="Rhea" id="RHEA:20828"/>
        <dbReference type="ChEBI" id="CHEBI:15378"/>
        <dbReference type="ChEBI" id="CHEBI:16526"/>
        <dbReference type="ChEBI" id="CHEBI:57262"/>
        <dbReference type="ChEBI" id="CHEBI:64612"/>
        <dbReference type="EC" id="4.1.1.65"/>
    </reaction>
</comment>
<evidence type="ECO:0000256" key="1">
    <source>
        <dbReference type="ARBA" id="ARBA00004448"/>
    </source>
</evidence>
<dbReference type="SUPFAM" id="SSF47473">
    <property type="entry name" value="EF-hand"/>
    <property type="match status" value="1"/>
</dbReference>
<dbReference type="InterPro" id="IPR033177">
    <property type="entry name" value="PSD-B"/>
</dbReference>
<dbReference type="InterPro" id="IPR000008">
    <property type="entry name" value="C2_dom"/>
</dbReference>
<dbReference type="CDD" id="cd00030">
    <property type="entry name" value="C2"/>
    <property type="match status" value="1"/>
</dbReference>
<dbReference type="EC" id="4.1.1.65" evidence="15"/>
<evidence type="ECO:0000256" key="14">
    <source>
        <dbReference type="ARBA" id="ARBA00023317"/>
    </source>
</evidence>
<keyword evidence="10 15" id="KW-0865">Zymogen</keyword>
<feature type="active site" description="Charge relay system; for autoendoproteolytic cleavage activity" evidence="15">
    <location>
        <position position="961"/>
    </location>
</feature>
<comment type="caution">
    <text evidence="20">The sequence shown here is derived from an EMBL/GenBank/DDBJ whole genome shotgun (WGS) entry which is preliminary data.</text>
</comment>
<comment type="pathway">
    <text evidence="2">Lipid metabolism.</text>
</comment>
<dbReference type="InterPro" id="IPR035892">
    <property type="entry name" value="C2_domain_sf"/>
</dbReference>
<feature type="compositionally biased region" description="Basic and acidic residues" evidence="17">
    <location>
        <begin position="221"/>
        <end position="231"/>
    </location>
</feature>
<dbReference type="InterPro" id="IPR011992">
    <property type="entry name" value="EF-hand-dom_pair"/>
</dbReference>
<dbReference type="InterPro" id="IPR002048">
    <property type="entry name" value="EF_hand_dom"/>
</dbReference>
<evidence type="ECO:0000256" key="17">
    <source>
        <dbReference type="SAM" id="MobiDB-lite"/>
    </source>
</evidence>
<feature type="active site" description="Schiff-base intermediate with substrate; via pyruvic acid; for decarboxylase activity" evidence="15">
    <location>
        <position position="1048"/>
    </location>
</feature>
<evidence type="ECO:0000256" key="4">
    <source>
        <dbReference type="ARBA" id="ARBA00022692"/>
    </source>
</evidence>
<evidence type="ECO:0000256" key="7">
    <source>
        <dbReference type="ARBA" id="ARBA00022989"/>
    </source>
</evidence>
<gene>
    <name evidence="15" type="primary">PSD2</name>
    <name evidence="20" type="ORF">QCA50_014388</name>
</gene>
<protein>
    <recommendedName>
        <fullName evidence="15">Phosphatidylserine decarboxylase proenzyme 2</fullName>
        <ecNumber evidence="15">4.1.1.65</ecNumber>
    </recommendedName>
    <component>
        <recommendedName>
            <fullName evidence="15">Phosphatidylserine decarboxylase 2 beta chain</fullName>
        </recommendedName>
    </component>
    <component>
        <recommendedName>
            <fullName evidence="15">Phosphatidylserine decarboxylase 2 alpha chain</fullName>
        </recommendedName>
    </component>
</protein>
<dbReference type="PANTHER" id="PTHR10067">
    <property type="entry name" value="PHOSPHATIDYLSERINE DECARBOXYLASE"/>
    <property type="match status" value="1"/>
</dbReference>
<comment type="PTM">
    <text evidence="15">Is synthesized initially as an inactive proenzyme. Formation of the active enzyme involves a self-maturation process in which the active site pyruvoyl group is generated from an internal serine residue via an autocatalytic post-translational modification. Two non-identical subunits are generated from the proenzyme in this reaction, and the pyruvate is formed at the N-terminus of the alpha chain, which is derived from the carboxyl end of the proenzyme. The autoendoproteolytic cleavage occurs by a canonical serine protease mechanism, in which the side chain hydroxyl group of the serine supplies its oxygen atom to form the C-terminus of the beta chain, while the remainder of the serine residue undergoes an oxidative deamination to produce ammonia and the pyruvoyl prosthetic group on the alpha chain. During this reaction, the Ser that is part of the protease active site of the proenzyme becomes the pyruvoyl prosthetic group, which constitutes an essential element of the active site of the mature decarboxylase.</text>
</comment>
<comment type="subcellular location">
    <subcellularLocation>
        <location evidence="15">Golgi apparatus membrane</location>
        <topology evidence="15">Peripheral membrane protein</topology>
        <orientation evidence="15">Cytoplasmic side</orientation>
    </subcellularLocation>
    <subcellularLocation>
        <location evidence="15">Endosome membrane</location>
        <topology evidence="15">Peripheral membrane protein</topology>
        <orientation evidence="15">Cytoplasmic side</orientation>
    </subcellularLocation>
    <subcellularLocation>
        <location evidence="1">Mitochondrion inner membrane</location>
        <topology evidence="1">Multi-pass membrane protein</topology>
    </subcellularLocation>
</comment>
<keyword evidence="15" id="KW-0967">Endosome</keyword>
<dbReference type="GO" id="GO:0005743">
    <property type="term" value="C:mitochondrial inner membrane"/>
    <property type="evidence" value="ECO:0007669"/>
    <property type="project" value="UniProtKB-SubCell"/>
</dbReference>
<dbReference type="InterPro" id="IPR003817">
    <property type="entry name" value="PS_Dcarbxylase"/>
</dbReference>
<evidence type="ECO:0000313" key="21">
    <source>
        <dbReference type="Proteomes" id="UP001385951"/>
    </source>
</evidence>
<dbReference type="GO" id="GO:0005509">
    <property type="term" value="F:calcium ion binding"/>
    <property type="evidence" value="ECO:0007669"/>
    <property type="project" value="InterPro"/>
</dbReference>
<evidence type="ECO:0000256" key="13">
    <source>
        <dbReference type="ARBA" id="ARBA00023264"/>
    </source>
</evidence>
<feature type="region of interest" description="Disordered" evidence="17">
    <location>
        <begin position="680"/>
        <end position="704"/>
    </location>
</feature>
<keyword evidence="3 15" id="KW-0444">Lipid biosynthesis</keyword>
<feature type="compositionally biased region" description="Low complexity" evidence="17">
    <location>
        <begin position="257"/>
        <end position="276"/>
    </location>
</feature>
<evidence type="ECO:0000256" key="16">
    <source>
        <dbReference type="PROSITE-ProRule" id="PRU00282"/>
    </source>
</evidence>
<evidence type="ECO:0000256" key="6">
    <source>
        <dbReference type="ARBA" id="ARBA00022837"/>
    </source>
</evidence>
<dbReference type="EMBL" id="JASBNA010000035">
    <property type="protein sequence ID" value="KAK7682588.1"/>
    <property type="molecule type" value="Genomic_DNA"/>
</dbReference>
<feature type="modified residue" description="Pyruvic acid (Ser); by autocatalysis" evidence="15">
    <location>
        <position position="1048"/>
    </location>
</feature>
<dbReference type="GO" id="GO:0005795">
    <property type="term" value="C:Golgi stack"/>
    <property type="evidence" value="ECO:0007669"/>
    <property type="project" value="UniProtKB-UniRule"/>
</dbReference>
<dbReference type="Gene3D" id="1.10.238.10">
    <property type="entry name" value="EF-hand"/>
    <property type="match status" value="1"/>
</dbReference>
<dbReference type="Gene3D" id="2.60.40.150">
    <property type="entry name" value="C2 domain"/>
    <property type="match status" value="2"/>
</dbReference>
<keyword evidence="15" id="KW-0333">Golgi apparatus</keyword>
<evidence type="ECO:0000256" key="15">
    <source>
        <dbReference type="HAMAP-Rule" id="MF_03209"/>
    </source>
</evidence>
<keyword evidence="13 15" id="KW-1208">Phospholipid metabolism</keyword>
<keyword evidence="5 15" id="KW-0210">Decarboxylase</keyword>
<dbReference type="GO" id="GO:0000139">
    <property type="term" value="C:Golgi membrane"/>
    <property type="evidence" value="ECO:0007669"/>
    <property type="project" value="UniProtKB-SubCell"/>
</dbReference>
<dbReference type="Pfam" id="PF02666">
    <property type="entry name" value="PS_Dcarbxylase"/>
    <property type="match status" value="1"/>
</dbReference>
<feature type="compositionally biased region" description="Polar residues" evidence="17">
    <location>
        <begin position="648"/>
        <end position="662"/>
    </location>
</feature>
<dbReference type="Pfam" id="PF00168">
    <property type="entry name" value="C2"/>
    <property type="match status" value="2"/>
</dbReference>
<organism evidence="20 21">
    <name type="scientific">Cerrena zonata</name>
    <dbReference type="NCBI Taxonomy" id="2478898"/>
    <lineage>
        <taxon>Eukaryota</taxon>
        <taxon>Fungi</taxon>
        <taxon>Dikarya</taxon>
        <taxon>Basidiomycota</taxon>
        <taxon>Agaricomycotina</taxon>
        <taxon>Agaricomycetes</taxon>
        <taxon>Polyporales</taxon>
        <taxon>Cerrenaceae</taxon>
        <taxon>Cerrena</taxon>
    </lineage>
</organism>
<evidence type="ECO:0000256" key="12">
    <source>
        <dbReference type="ARBA" id="ARBA00023239"/>
    </source>
</evidence>
<evidence type="ECO:0000256" key="5">
    <source>
        <dbReference type="ARBA" id="ARBA00022793"/>
    </source>
</evidence>
<keyword evidence="21" id="KW-1185">Reference proteome</keyword>
<feature type="compositionally biased region" description="Basic residues" evidence="17">
    <location>
        <begin position="340"/>
        <end position="349"/>
    </location>
</feature>
<dbReference type="PROSITE" id="PS50004">
    <property type="entry name" value="C2"/>
    <property type="match status" value="2"/>
</dbReference>
<accession>A0AAW0FNM6</accession>